<feature type="compositionally biased region" description="Basic and acidic residues" evidence="1">
    <location>
        <begin position="20"/>
        <end position="31"/>
    </location>
</feature>
<reference evidence="2" key="1">
    <citation type="submission" date="2023-03" db="EMBL/GenBank/DDBJ databases">
        <title>Chromosome-scale reference genome and RAD-based genetic map of yellow starthistle (Centaurea solstitialis) reveal putative structural variation and QTLs associated with invader traits.</title>
        <authorList>
            <person name="Reatini B."/>
            <person name="Cang F.A."/>
            <person name="Jiang Q."/>
            <person name="Mckibben M.T.W."/>
            <person name="Barker M.S."/>
            <person name="Rieseberg L.H."/>
            <person name="Dlugosch K.M."/>
        </authorList>
    </citation>
    <scope>NUCLEOTIDE SEQUENCE</scope>
    <source>
        <strain evidence="2">CAN-66</strain>
        <tissue evidence="2">Leaf</tissue>
    </source>
</reference>
<dbReference type="AlphaFoldDB" id="A0AA38U4J7"/>
<evidence type="ECO:0000313" key="2">
    <source>
        <dbReference type="EMBL" id="KAJ9562343.1"/>
    </source>
</evidence>
<organism evidence="2 3">
    <name type="scientific">Centaurea solstitialis</name>
    <name type="common">yellow star-thistle</name>
    <dbReference type="NCBI Taxonomy" id="347529"/>
    <lineage>
        <taxon>Eukaryota</taxon>
        <taxon>Viridiplantae</taxon>
        <taxon>Streptophyta</taxon>
        <taxon>Embryophyta</taxon>
        <taxon>Tracheophyta</taxon>
        <taxon>Spermatophyta</taxon>
        <taxon>Magnoliopsida</taxon>
        <taxon>eudicotyledons</taxon>
        <taxon>Gunneridae</taxon>
        <taxon>Pentapetalae</taxon>
        <taxon>asterids</taxon>
        <taxon>campanulids</taxon>
        <taxon>Asterales</taxon>
        <taxon>Asteraceae</taxon>
        <taxon>Carduoideae</taxon>
        <taxon>Cardueae</taxon>
        <taxon>Centaureinae</taxon>
        <taxon>Centaurea</taxon>
    </lineage>
</organism>
<protein>
    <submittedName>
        <fullName evidence="2">Uncharacterized protein</fullName>
    </submittedName>
</protein>
<gene>
    <name evidence="2" type="ORF">OSB04_007503</name>
</gene>
<dbReference type="EMBL" id="JARYMX010000002">
    <property type="protein sequence ID" value="KAJ9562343.1"/>
    <property type="molecule type" value="Genomic_DNA"/>
</dbReference>
<evidence type="ECO:0000256" key="1">
    <source>
        <dbReference type="SAM" id="MobiDB-lite"/>
    </source>
</evidence>
<feature type="compositionally biased region" description="Polar residues" evidence="1">
    <location>
        <begin position="1"/>
        <end position="19"/>
    </location>
</feature>
<accession>A0AA38U4J7</accession>
<comment type="caution">
    <text evidence="2">The sequence shown here is derived from an EMBL/GenBank/DDBJ whole genome shotgun (WGS) entry which is preliminary data.</text>
</comment>
<feature type="region of interest" description="Disordered" evidence="1">
    <location>
        <begin position="1"/>
        <end position="31"/>
    </location>
</feature>
<dbReference type="Proteomes" id="UP001172457">
    <property type="component" value="Chromosome 2"/>
</dbReference>
<sequence>MVPFNASENQDSDFGSSSRDPTDSGRVEKRNNLMRAGVGEAAMRSCSSIMLLRSSSVVMEMRASRSSFGSWYLRAKGRFPYRVRERWWVSAAMVAAVVRRSTATMRGGREWEWVWEWEWGSTATATAVAVTVVGGGSMAVGQDSRRSCKYGAVVLEGDNSSKPYHLGVAIESCSGWRVKNINPGTTRLINRIEIFNPNLWWGMSQVVSCVGGSSGQKRKSSTSCKAIAYEKTPSRTTPFNKIFLTTMDPPLTTLTVVAAVDPPHLHSHTHSLPSLPTLKIRLMYSYGDHIVPHP</sequence>
<proteinExistence type="predicted"/>
<name>A0AA38U4J7_9ASTR</name>
<evidence type="ECO:0000313" key="3">
    <source>
        <dbReference type="Proteomes" id="UP001172457"/>
    </source>
</evidence>
<keyword evidence="3" id="KW-1185">Reference proteome</keyword>